<dbReference type="InterPro" id="IPR001646">
    <property type="entry name" value="5peptide_repeat"/>
</dbReference>
<sequence length="37" mass="4217">MNRYSARDWEFKGVSLPHASLRGVNLSRANLSQADLR</sequence>
<evidence type="ECO:0000313" key="1">
    <source>
        <dbReference type="EMBL" id="NER27141.1"/>
    </source>
</evidence>
<dbReference type="SUPFAM" id="SSF141571">
    <property type="entry name" value="Pentapeptide repeat-like"/>
    <property type="match status" value="1"/>
</dbReference>
<dbReference type="EMBL" id="JAAHFQ010000075">
    <property type="protein sequence ID" value="NER27141.1"/>
    <property type="molecule type" value="Genomic_DNA"/>
</dbReference>
<feature type="non-terminal residue" evidence="1">
    <location>
        <position position="37"/>
    </location>
</feature>
<accession>A0A6B3NBX6</accession>
<comment type="caution">
    <text evidence="1">The sequence shown here is derived from an EMBL/GenBank/DDBJ whole genome shotgun (WGS) entry which is preliminary data.</text>
</comment>
<proteinExistence type="predicted"/>
<dbReference type="Pfam" id="PF00805">
    <property type="entry name" value="Pentapeptide"/>
    <property type="match status" value="1"/>
</dbReference>
<name>A0A6B3NBX6_9CYAN</name>
<organism evidence="1">
    <name type="scientific">Symploca sp. SIO1C4</name>
    <dbReference type="NCBI Taxonomy" id="2607765"/>
    <lineage>
        <taxon>Bacteria</taxon>
        <taxon>Bacillati</taxon>
        <taxon>Cyanobacteriota</taxon>
        <taxon>Cyanophyceae</taxon>
        <taxon>Coleofasciculales</taxon>
        <taxon>Coleofasciculaceae</taxon>
        <taxon>Symploca</taxon>
    </lineage>
</organism>
<reference evidence="1" key="1">
    <citation type="submission" date="2019-11" db="EMBL/GenBank/DDBJ databases">
        <title>Genomic insights into an expanded diversity of filamentous marine cyanobacteria reveals the extraordinary biosynthetic potential of Moorea and Okeania.</title>
        <authorList>
            <person name="Ferreira Leao T."/>
            <person name="Wang M."/>
            <person name="Moss N."/>
            <person name="Da Silva R."/>
            <person name="Sanders J."/>
            <person name="Nurk S."/>
            <person name="Gurevich A."/>
            <person name="Humphrey G."/>
            <person name="Reher R."/>
            <person name="Zhu Q."/>
            <person name="Belda-Ferre P."/>
            <person name="Glukhov E."/>
            <person name="Rex R."/>
            <person name="Dorrestein P.C."/>
            <person name="Knight R."/>
            <person name="Pevzner P."/>
            <person name="Gerwick W.H."/>
            <person name="Gerwick L."/>
        </authorList>
    </citation>
    <scope>NUCLEOTIDE SEQUENCE</scope>
    <source>
        <strain evidence="1">SIO1C4</strain>
    </source>
</reference>
<protein>
    <submittedName>
        <fullName evidence="1">Pentapeptide repeat-containing protein</fullName>
    </submittedName>
</protein>
<dbReference type="AlphaFoldDB" id="A0A6B3NBX6"/>
<gene>
    <name evidence="1" type="ORF">F6J89_05760</name>
</gene>
<dbReference type="Gene3D" id="2.160.20.80">
    <property type="entry name" value="E3 ubiquitin-protein ligase SopA"/>
    <property type="match status" value="1"/>
</dbReference>